<keyword evidence="6" id="KW-1185">Reference proteome</keyword>
<dbReference type="GO" id="GO:0009611">
    <property type="term" value="P:response to wounding"/>
    <property type="evidence" value="ECO:0007669"/>
    <property type="project" value="UniProtKB-UniRule"/>
</dbReference>
<dbReference type="SMART" id="SM00979">
    <property type="entry name" value="TIFY"/>
    <property type="match status" value="1"/>
</dbReference>
<feature type="compositionally biased region" description="Basic and acidic residues" evidence="3">
    <location>
        <begin position="278"/>
        <end position="296"/>
    </location>
</feature>
<reference evidence="5 6" key="1">
    <citation type="submission" date="2020-04" db="EMBL/GenBank/DDBJ databases">
        <title>Plant Genome Project.</title>
        <authorList>
            <person name="Zhang R.-G."/>
        </authorList>
    </citation>
    <scope>NUCLEOTIDE SEQUENCE [LARGE SCALE GENOMIC DNA]</scope>
    <source>
        <strain evidence="5">YNK0</strain>
        <tissue evidence="5">Leaf</tissue>
    </source>
</reference>
<name>A0A834YSD7_TETSI</name>
<dbReference type="EMBL" id="JABCRI010000016">
    <property type="protein sequence ID" value="KAF8392325.1"/>
    <property type="molecule type" value="Genomic_DNA"/>
</dbReference>
<feature type="compositionally biased region" description="Polar residues" evidence="3">
    <location>
        <begin position="89"/>
        <end position="101"/>
    </location>
</feature>
<evidence type="ECO:0000256" key="1">
    <source>
        <dbReference type="ARBA" id="ARBA00008614"/>
    </source>
</evidence>
<dbReference type="OrthoDB" id="1934352at2759"/>
<evidence type="ECO:0000259" key="4">
    <source>
        <dbReference type="PROSITE" id="PS51320"/>
    </source>
</evidence>
<dbReference type="InterPro" id="IPR040390">
    <property type="entry name" value="TIFY/JAZ"/>
</dbReference>
<proteinExistence type="inferred from homology"/>
<organism evidence="5 6">
    <name type="scientific">Tetracentron sinense</name>
    <name type="common">Spur-leaf</name>
    <dbReference type="NCBI Taxonomy" id="13715"/>
    <lineage>
        <taxon>Eukaryota</taxon>
        <taxon>Viridiplantae</taxon>
        <taxon>Streptophyta</taxon>
        <taxon>Embryophyta</taxon>
        <taxon>Tracheophyta</taxon>
        <taxon>Spermatophyta</taxon>
        <taxon>Magnoliopsida</taxon>
        <taxon>Trochodendrales</taxon>
        <taxon>Trochodendraceae</taxon>
        <taxon>Tetracentron</taxon>
    </lineage>
</organism>
<dbReference type="AlphaFoldDB" id="A0A834YSD7"/>
<evidence type="ECO:0000313" key="6">
    <source>
        <dbReference type="Proteomes" id="UP000655225"/>
    </source>
</evidence>
<feature type="domain" description="Tify" evidence="4">
    <location>
        <begin position="177"/>
        <end position="212"/>
    </location>
</feature>
<comment type="subcellular location">
    <subcellularLocation>
        <location evidence="2">Nucleus</location>
    </subcellularLocation>
</comment>
<feature type="region of interest" description="Disordered" evidence="3">
    <location>
        <begin position="87"/>
        <end position="113"/>
    </location>
</feature>
<evidence type="ECO:0000256" key="3">
    <source>
        <dbReference type="SAM" id="MobiDB-lite"/>
    </source>
</evidence>
<feature type="compositionally biased region" description="Polar residues" evidence="3">
    <location>
        <begin position="363"/>
        <end position="376"/>
    </location>
</feature>
<keyword evidence="2" id="KW-1184">Jasmonic acid signaling pathway</keyword>
<dbReference type="OMA" id="ARIPFQE"/>
<dbReference type="GO" id="GO:0005634">
    <property type="term" value="C:nucleus"/>
    <property type="evidence" value="ECO:0007669"/>
    <property type="project" value="UniProtKB-SubCell"/>
</dbReference>
<sequence>MTTHRSPAIFPVDIVPDSDAMAAADTAFRSPLDKPLNQLTEEDISQLTREDCRRYLKQKGMRRPSWNKSQAIEQVISLKNLLETKTDSRTGASASAGTRQEISFARPEKSPEVRTNINFTTPASVKVTRPDFKISGSADNTVPFRRKDPPKPAFSGDLSTRLPANSTAISPRTAGVTNRPVGQMTIFYGGKVNVYDGVPSDKARAILEFAARHNFPQDAPSSGTTAVKPLPYHLHATSATPAVISSSLQTAYREEVKMSREIDPDVEGPTSRKASVRRYLEKRKDRGRFMNNRKMEGSSSSRLQMYLNHQVRSQTPNEQSSQSGTCSPPQPRPPHTPTRCSSVENQTNNVNFSVDLNKKGKLQSHSLLPSSSYLEN</sequence>
<feature type="region of interest" description="Disordered" evidence="3">
    <location>
        <begin position="137"/>
        <end position="176"/>
    </location>
</feature>
<comment type="function">
    <text evidence="2">Repressor of jasmonate responses.</text>
</comment>
<dbReference type="PANTHER" id="PTHR33077:SF60">
    <property type="entry name" value="TIFY DOMAIN-CONTAINING PROTEIN"/>
    <property type="match status" value="1"/>
</dbReference>
<dbReference type="GO" id="GO:0031347">
    <property type="term" value="P:regulation of defense response"/>
    <property type="evidence" value="ECO:0007669"/>
    <property type="project" value="UniProtKB-UniRule"/>
</dbReference>
<dbReference type="PANTHER" id="PTHR33077">
    <property type="entry name" value="PROTEIN TIFY 4A-RELATED-RELATED"/>
    <property type="match status" value="1"/>
</dbReference>
<evidence type="ECO:0000256" key="2">
    <source>
        <dbReference type="RuleBase" id="RU369065"/>
    </source>
</evidence>
<feature type="region of interest" description="Disordered" evidence="3">
    <location>
        <begin position="259"/>
        <end position="376"/>
    </location>
</feature>
<comment type="caution">
    <text evidence="5">The sequence shown here is derived from an EMBL/GenBank/DDBJ whole genome shotgun (WGS) entry which is preliminary data.</text>
</comment>
<keyword evidence="2" id="KW-0539">Nucleus</keyword>
<dbReference type="PROSITE" id="PS51320">
    <property type="entry name" value="TIFY"/>
    <property type="match status" value="1"/>
</dbReference>
<feature type="compositionally biased region" description="Polar residues" evidence="3">
    <location>
        <begin position="310"/>
        <end position="327"/>
    </location>
</feature>
<comment type="domain">
    <text evidence="2">The jas domain is required for interaction with COI1.</text>
</comment>
<comment type="similarity">
    <text evidence="1 2">Belongs to the TIFY/JAZ family.</text>
</comment>
<gene>
    <name evidence="5" type="ORF">HHK36_022667</name>
</gene>
<dbReference type="Proteomes" id="UP000655225">
    <property type="component" value="Unassembled WGS sequence"/>
</dbReference>
<evidence type="ECO:0000313" key="5">
    <source>
        <dbReference type="EMBL" id="KAF8392325.1"/>
    </source>
</evidence>
<dbReference type="GO" id="GO:2000022">
    <property type="term" value="P:regulation of jasmonic acid mediated signaling pathway"/>
    <property type="evidence" value="ECO:0007669"/>
    <property type="project" value="UniProtKB-UniRule"/>
</dbReference>
<protein>
    <recommendedName>
        <fullName evidence="2">Protein TIFY</fullName>
    </recommendedName>
    <alternativeName>
        <fullName evidence="2">Jasmonate ZIM domain-containing protein</fullName>
    </alternativeName>
</protein>
<dbReference type="InterPro" id="IPR010399">
    <property type="entry name" value="Tify_dom"/>
</dbReference>
<feature type="compositionally biased region" description="Polar residues" evidence="3">
    <location>
        <begin position="340"/>
        <end position="354"/>
    </location>
</feature>
<accession>A0A834YSD7</accession>
<dbReference type="Pfam" id="PF06200">
    <property type="entry name" value="tify"/>
    <property type="match status" value="1"/>
</dbReference>